<dbReference type="InterPro" id="IPR003660">
    <property type="entry name" value="HAMP_dom"/>
</dbReference>
<dbReference type="Proteomes" id="UP001595710">
    <property type="component" value="Unassembled WGS sequence"/>
</dbReference>
<feature type="domain" description="HAMP" evidence="4">
    <location>
        <begin position="190"/>
        <end position="242"/>
    </location>
</feature>
<dbReference type="EMBL" id="JBHRYN010000007">
    <property type="protein sequence ID" value="MFC3700863.1"/>
    <property type="molecule type" value="Genomic_DNA"/>
</dbReference>
<protein>
    <recommendedName>
        <fullName evidence="1">diguanylate cyclase</fullName>
        <ecNumber evidence="1">2.7.7.65</ecNumber>
    </recommendedName>
</protein>
<evidence type="ECO:0000256" key="1">
    <source>
        <dbReference type="ARBA" id="ARBA00012528"/>
    </source>
</evidence>
<evidence type="ECO:0000259" key="4">
    <source>
        <dbReference type="PROSITE" id="PS50885"/>
    </source>
</evidence>
<dbReference type="Pfam" id="PF00990">
    <property type="entry name" value="GGDEF"/>
    <property type="match status" value="1"/>
</dbReference>
<dbReference type="CDD" id="cd01949">
    <property type="entry name" value="GGDEF"/>
    <property type="match status" value="1"/>
</dbReference>
<reference evidence="7" key="1">
    <citation type="journal article" date="2019" name="Int. J. Syst. Evol. Microbiol.">
        <title>The Global Catalogue of Microorganisms (GCM) 10K type strain sequencing project: providing services to taxonomists for standard genome sequencing and annotation.</title>
        <authorList>
            <consortium name="The Broad Institute Genomics Platform"/>
            <consortium name="The Broad Institute Genome Sequencing Center for Infectious Disease"/>
            <person name="Wu L."/>
            <person name="Ma J."/>
        </authorList>
    </citation>
    <scope>NUCLEOTIDE SEQUENCE [LARGE SCALE GENOMIC DNA]</scope>
    <source>
        <strain evidence="7">CECT 8288</strain>
    </source>
</reference>
<evidence type="ECO:0000313" key="7">
    <source>
        <dbReference type="Proteomes" id="UP001595710"/>
    </source>
</evidence>
<dbReference type="SUPFAM" id="SSF158472">
    <property type="entry name" value="HAMP domain-like"/>
    <property type="match status" value="1"/>
</dbReference>
<dbReference type="SUPFAM" id="SSF55073">
    <property type="entry name" value="Nucleotide cyclase"/>
    <property type="match status" value="1"/>
</dbReference>
<accession>A0ABV7WR04</accession>
<keyword evidence="3" id="KW-0812">Transmembrane</keyword>
<evidence type="ECO:0000313" key="6">
    <source>
        <dbReference type="EMBL" id="MFC3700863.1"/>
    </source>
</evidence>
<feature type="transmembrane region" description="Helical" evidence="3">
    <location>
        <begin position="165"/>
        <end position="184"/>
    </location>
</feature>
<keyword evidence="3" id="KW-0472">Membrane</keyword>
<comment type="catalytic activity">
    <reaction evidence="2">
        <text>2 GTP = 3',3'-c-di-GMP + 2 diphosphate</text>
        <dbReference type="Rhea" id="RHEA:24898"/>
        <dbReference type="ChEBI" id="CHEBI:33019"/>
        <dbReference type="ChEBI" id="CHEBI:37565"/>
        <dbReference type="ChEBI" id="CHEBI:58805"/>
        <dbReference type="EC" id="2.7.7.65"/>
    </reaction>
</comment>
<feature type="domain" description="GGDEF" evidence="5">
    <location>
        <begin position="292"/>
        <end position="425"/>
    </location>
</feature>
<dbReference type="EC" id="2.7.7.65" evidence="1"/>
<evidence type="ECO:0000256" key="2">
    <source>
        <dbReference type="ARBA" id="ARBA00034247"/>
    </source>
</evidence>
<dbReference type="PROSITE" id="PS50885">
    <property type="entry name" value="HAMP"/>
    <property type="match status" value="1"/>
</dbReference>
<dbReference type="PROSITE" id="PS50887">
    <property type="entry name" value="GGDEF"/>
    <property type="match status" value="1"/>
</dbReference>
<proteinExistence type="predicted"/>
<dbReference type="InterPro" id="IPR050469">
    <property type="entry name" value="Diguanylate_Cyclase"/>
</dbReference>
<dbReference type="PANTHER" id="PTHR45138:SF9">
    <property type="entry name" value="DIGUANYLATE CYCLASE DGCM-RELATED"/>
    <property type="match status" value="1"/>
</dbReference>
<dbReference type="InterPro" id="IPR029787">
    <property type="entry name" value="Nucleotide_cyclase"/>
</dbReference>
<dbReference type="PANTHER" id="PTHR45138">
    <property type="entry name" value="REGULATORY COMPONENTS OF SENSORY TRANSDUCTION SYSTEM"/>
    <property type="match status" value="1"/>
</dbReference>
<dbReference type="SMART" id="SM00267">
    <property type="entry name" value="GGDEF"/>
    <property type="match status" value="1"/>
</dbReference>
<keyword evidence="3" id="KW-1133">Transmembrane helix</keyword>
<dbReference type="GO" id="GO:0052621">
    <property type="term" value="F:diguanylate cyclase activity"/>
    <property type="evidence" value="ECO:0007669"/>
    <property type="project" value="UniProtKB-EC"/>
</dbReference>
<dbReference type="CDD" id="cd06225">
    <property type="entry name" value="HAMP"/>
    <property type="match status" value="1"/>
</dbReference>
<dbReference type="InterPro" id="IPR043128">
    <property type="entry name" value="Rev_trsase/Diguanyl_cyclase"/>
</dbReference>
<evidence type="ECO:0000256" key="3">
    <source>
        <dbReference type="SAM" id="Phobius"/>
    </source>
</evidence>
<dbReference type="Gene3D" id="6.10.340.10">
    <property type="match status" value="1"/>
</dbReference>
<organism evidence="6 7">
    <name type="scientific">Reinekea marina</name>
    <dbReference type="NCBI Taxonomy" id="1310421"/>
    <lineage>
        <taxon>Bacteria</taxon>
        <taxon>Pseudomonadati</taxon>
        <taxon>Pseudomonadota</taxon>
        <taxon>Gammaproteobacteria</taxon>
        <taxon>Oceanospirillales</taxon>
        <taxon>Saccharospirillaceae</taxon>
        <taxon>Reinekea</taxon>
    </lineage>
</organism>
<keyword evidence="7" id="KW-1185">Reference proteome</keyword>
<keyword evidence="6" id="KW-0808">Transferase</keyword>
<dbReference type="InterPro" id="IPR000160">
    <property type="entry name" value="GGDEF_dom"/>
</dbReference>
<dbReference type="RefSeq" id="WP_290280432.1">
    <property type="nucleotide sequence ID" value="NZ_JAUFQI010000001.1"/>
</dbReference>
<dbReference type="Gene3D" id="3.30.70.270">
    <property type="match status" value="1"/>
</dbReference>
<name>A0ABV7WR04_9GAMM</name>
<keyword evidence="6" id="KW-0548">Nucleotidyltransferase</keyword>
<sequence>MKLAVRLKILSVLSLVSLLLVLGYLVASNYLFLSLKQKQKTMHQVNVLLSELTVNADLYLEIRDEELLNTQRLLSERAKKALSDLSSHSSGVRLHIDSICRIIESNEALLNQISSSFKSIPNMNGSAAVVSHLKARLSNAYISAQNDATTLSDELWVEQLGIIQLWGMTLALLIVVSIAFVIYSHINFANRFKRAVAKVLDGLANIRDGDLKTAINLEQNDELTDIARQINSMAKNLNELTVSKTELEAQIMARTIELQVETRTDTLTGVHNRRSLERVGERELNMALRYGQTLSMLMIDLDGFKPVNDTYGHSFGDIVLIQAAQTIATELRDSDFLARYGGEEFTVILPHTDFRSAYETAERIRKAFECKLFGDSEHRIQQTISVGIAEMSEREATLQELIELADKRLYQAKNKGRNRSYPTQQEN</sequence>
<gene>
    <name evidence="6" type="ORF">ACFOND_04350</name>
</gene>
<dbReference type="SMART" id="SM00304">
    <property type="entry name" value="HAMP"/>
    <property type="match status" value="1"/>
</dbReference>
<dbReference type="Pfam" id="PF00672">
    <property type="entry name" value="HAMP"/>
    <property type="match status" value="1"/>
</dbReference>
<dbReference type="NCBIfam" id="TIGR00254">
    <property type="entry name" value="GGDEF"/>
    <property type="match status" value="1"/>
</dbReference>
<evidence type="ECO:0000259" key="5">
    <source>
        <dbReference type="PROSITE" id="PS50887"/>
    </source>
</evidence>
<comment type="caution">
    <text evidence="6">The sequence shown here is derived from an EMBL/GenBank/DDBJ whole genome shotgun (WGS) entry which is preliminary data.</text>
</comment>